<dbReference type="EMBL" id="MK500596">
    <property type="protein sequence ID" value="QBK93434.1"/>
    <property type="molecule type" value="Genomic_DNA"/>
</dbReference>
<sequence>MTCNDEFDGITETNSDDKVLSGDNSDNRYYFMKYYPGTKGKKFTAIVESSTRFQATYVHFYWINNKDNLKSWKDDDSLTIPLWEDDDEKWDNFGIAIFRKRALIMSHDDFDKLSNCDEDDWYNWEDVLYENIRNEEDLDLQFS</sequence>
<accession>A0A481ZBZ2</accession>
<name>A0A481ZBZ2_9VIRU</name>
<protein>
    <submittedName>
        <fullName evidence="1">Uncharacterized protein</fullName>
    </submittedName>
</protein>
<gene>
    <name evidence="1" type="ORF">LCPAC404_01380</name>
</gene>
<proteinExistence type="predicted"/>
<organism evidence="1">
    <name type="scientific">Pithovirus LCPAC404</name>
    <dbReference type="NCBI Taxonomy" id="2506597"/>
    <lineage>
        <taxon>Viruses</taxon>
        <taxon>Pithoviruses</taxon>
    </lineage>
</organism>
<evidence type="ECO:0000313" key="1">
    <source>
        <dbReference type="EMBL" id="QBK93434.1"/>
    </source>
</evidence>
<reference evidence="1" key="1">
    <citation type="journal article" date="2019" name="MBio">
        <title>Virus Genomes from Deep Sea Sediments Expand the Ocean Megavirome and Support Independent Origins of Viral Gigantism.</title>
        <authorList>
            <person name="Backstrom D."/>
            <person name="Yutin N."/>
            <person name="Jorgensen S.L."/>
            <person name="Dharamshi J."/>
            <person name="Homa F."/>
            <person name="Zaremba-Niedwiedzka K."/>
            <person name="Spang A."/>
            <person name="Wolf Y.I."/>
            <person name="Koonin E.V."/>
            <person name="Ettema T.J."/>
        </authorList>
    </citation>
    <scope>NUCLEOTIDE SEQUENCE</scope>
</reference>